<reference evidence="1" key="1">
    <citation type="submission" date="2014-11" db="EMBL/GenBank/DDBJ databases">
        <authorList>
            <person name="Amaro Gonzalez C."/>
        </authorList>
    </citation>
    <scope>NUCLEOTIDE SEQUENCE</scope>
</reference>
<dbReference type="EMBL" id="GBXM01057729">
    <property type="protein sequence ID" value="JAH50848.1"/>
    <property type="molecule type" value="Transcribed_RNA"/>
</dbReference>
<evidence type="ECO:0000313" key="1">
    <source>
        <dbReference type="EMBL" id="JAH50848.1"/>
    </source>
</evidence>
<dbReference type="AlphaFoldDB" id="A0A0E9TDP9"/>
<sequence>MKWLPPPHVCASLACGLWCEKKELATSHTSKKSACVPICFPESAAYQGCK</sequence>
<proteinExistence type="predicted"/>
<reference evidence="1" key="2">
    <citation type="journal article" date="2015" name="Fish Shellfish Immunol.">
        <title>Early steps in the European eel (Anguilla anguilla)-Vibrio vulnificus interaction in the gills: Role of the RtxA13 toxin.</title>
        <authorList>
            <person name="Callol A."/>
            <person name="Pajuelo D."/>
            <person name="Ebbesson L."/>
            <person name="Teles M."/>
            <person name="MacKenzie S."/>
            <person name="Amaro C."/>
        </authorList>
    </citation>
    <scope>NUCLEOTIDE SEQUENCE</scope>
</reference>
<name>A0A0E9TDP9_ANGAN</name>
<organism evidence="1">
    <name type="scientific">Anguilla anguilla</name>
    <name type="common">European freshwater eel</name>
    <name type="synonym">Muraena anguilla</name>
    <dbReference type="NCBI Taxonomy" id="7936"/>
    <lineage>
        <taxon>Eukaryota</taxon>
        <taxon>Metazoa</taxon>
        <taxon>Chordata</taxon>
        <taxon>Craniata</taxon>
        <taxon>Vertebrata</taxon>
        <taxon>Euteleostomi</taxon>
        <taxon>Actinopterygii</taxon>
        <taxon>Neopterygii</taxon>
        <taxon>Teleostei</taxon>
        <taxon>Anguilliformes</taxon>
        <taxon>Anguillidae</taxon>
        <taxon>Anguilla</taxon>
    </lineage>
</organism>
<dbReference type="PROSITE" id="PS51257">
    <property type="entry name" value="PROKAR_LIPOPROTEIN"/>
    <property type="match status" value="1"/>
</dbReference>
<protein>
    <submittedName>
        <fullName evidence="1">Uncharacterized protein</fullName>
    </submittedName>
</protein>
<accession>A0A0E9TDP9</accession>